<dbReference type="Gene3D" id="3.30.1370.60">
    <property type="entry name" value="Hypothetical oxidoreductase yiak, domain 2"/>
    <property type="match status" value="1"/>
</dbReference>
<dbReference type="Proteomes" id="UP000196655">
    <property type="component" value="Unassembled WGS sequence"/>
</dbReference>
<dbReference type="Pfam" id="PF02615">
    <property type="entry name" value="Ldh_2"/>
    <property type="match status" value="1"/>
</dbReference>
<evidence type="ECO:0008006" key="5">
    <source>
        <dbReference type="Google" id="ProtNLM"/>
    </source>
</evidence>
<dbReference type="PANTHER" id="PTHR11091">
    <property type="entry name" value="OXIDOREDUCTASE-RELATED"/>
    <property type="match status" value="1"/>
</dbReference>
<evidence type="ECO:0000256" key="1">
    <source>
        <dbReference type="ARBA" id="ARBA00006056"/>
    </source>
</evidence>
<dbReference type="GO" id="GO:0016491">
    <property type="term" value="F:oxidoreductase activity"/>
    <property type="evidence" value="ECO:0007669"/>
    <property type="project" value="UniProtKB-KW"/>
</dbReference>
<dbReference type="OrthoDB" id="9811519at2"/>
<protein>
    <recommendedName>
        <fullName evidence="5">Lactate dehydrogenase</fullName>
    </recommendedName>
</protein>
<proteinExistence type="inferred from homology"/>
<organism evidence="3 4">
    <name type="scientific">Inquilinus limosus</name>
    <dbReference type="NCBI Taxonomy" id="171674"/>
    <lineage>
        <taxon>Bacteria</taxon>
        <taxon>Pseudomonadati</taxon>
        <taxon>Pseudomonadota</taxon>
        <taxon>Alphaproteobacteria</taxon>
        <taxon>Rhodospirillales</taxon>
        <taxon>Rhodospirillaceae</taxon>
        <taxon>Inquilinus</taxon>
    </lineage>
</organism>
<accession>A0A211ZSD6</accession>
<comment type="similarity">
    <text evidence="1">Belongs to the LDH2/MDH2 oxidoreductase family.</text>
</comment>
<dbReference type="PANTHER" id="PTHR11091:SF0">
    <property type="entry name" value="MALATE DEHYDROGENASE"/>
    <property type="match status" value="1"/>
</dbReference>
<sequence length="369" mass="38223">MGLGGAGPRHRPPQPAHRLMAALYDAAALAGFARALLGGAGMPADKAADVAEVLVEGDCLGKTTHGLALLPHYLREIECGGMRLEGDPAVVNDLGACLTWDGRKLPGPWLMRRAVDEAVGRAARLGLGAVALQRSHHTACLGAYLRRATDRGFLLLIALTDPAHSSVAPFGGITPVLTSNPIAFGAPTEGDPVLVDMATAMVTNGTVAAHRQRGEPLPAPDLLDNQGHPTTDPDVIATMPPGSILPLGGLAAGHKGFALGLMVELLSGCLSGHGRASPSEGWSAAVLLLAIDPAAFGGREDYRRQVDRLVEACHASTPRPGFDRVMLPGEAAQQRRRQRLRDGVPVAAELMADLAARASRAGIAVPAPA</sequence>
<dbReference type="InterPro" id="IPR043143">
    <property type="entry name" value="Mal/L-sulf/L-lact_DH-like_NADP"/>
</dbReference>
<evidence type="ECO:0000313" key="4">
    <source>
        <dbReference type="Proteomes" id="UP000196655"/>
    </source>
</evidence>
<keyword evidence="2" id="KW-0560">Oxidoreductase</keyword>
<dbReference type="InterPro" id="IPR003767">
    <property type="entry name" value="Malate/L-lactate_DH-like"/>
</dbReference>
<dbReference type="Gene3D" id="1.10.1530.10">
    <property type="match status" value="1"/>
</dbReference>
<evidence type="ECO:0000313" key="3">
    <source>
        <dbReference type="EMBL" id="OWJ68198.1"/>
    </source>
</evidence>
<dbReference type="SUPFAM" id="SSF89733">
    <property type="entry name" value="L-sulfolactate dehydrogenase-like"/>
    <property type="match status" value="1"/>
</dbReference>
<dbReference type="EMBL" id="NHON01000007">
    <property type="protein sequence ID" value="OWJ68198.1"/>
    <property type="molecule type" value="Genomic_DNA"/>
</dbReference>
<gene>
    <name evidence="3" type="ORF">BWR60_05865</name>
</gene>
<name>A0A211ZSD6_9PROT</name>
<keyword evidence="4" id="KW-1185">Reference proteome</keyword>
<dbReference type="AlphaFoldDB" id="A0A211ZSD6"/>
<reference evidence="4" key="1">
    <citation type="submission" date="2017-05" db="EMBL/GenBank/DDBJ databases">
        <authorList>
            <person name="Macchi M."/>
            <person name="Festa S."/>
            <person name="Coppotelli B.M."/>
            <person name="Morelli I.S."/>
        </authorList>
    </citation>
    <scope>NUCLEOTIDE SEQUENCE [LARGE SCALE GENOMIC DNA]</scope>
    <source>
        <strain evidence="4">I</strain>
    </source>
</reference>
<comment type="caution">
    <text evidence="3">The sequence shown here is derived from an EMBL/GenBank/DDBJ whole genome shotgun (WGS) entry which is preliminary data.</text>
</comment>
<dbReference type="InterPro" id="IPR036111">
    <property type="entry name" value="Mal/L-sulfo/L-lacto_DH-like_sf"/>
</dbReference>
<evidence type="ECO:0000256" key="2">
    <source>
        <dbReference type="ARBA" id="ARBA00023002"/>
    </source>
</evidence>
<dbReference type="InterPro" id="IPR043144">
    <property type="entry name" value="Mal/L-sulf/L-lact_DH-like_ah"/>
</dbReference>